<dbReference type="PIRSF" id="PIRSF005850">
    <property type="entry name" value="UCP005850"/>
    <property type="match status" value="1"/>
</dbReference>
<proteinExistence type="predicted"/>
<keyword evidence="1" id="KW-0175">Coiled coil</keyword>
<dbReference type="OrthoDB" id="3224137at2"/>
<accession>A8G4A5</accession>
<dbReference type="HOGENOM" id="CLU_034837_0_0_3"/>
<sequence length="439" mass="50970">MKDIKCPSCGKTFRIDPSSFEEILLQIKDEEFNKQIKERLLLAEEDNKKALEILKRELKIQLIEQNRIKENEIQVLESKLNIAEEKKTNALNDLRNQASNKINSLNNELIKLKDEIKKQALISELSLKNKINEAVTNLEKENSSLKNSIEKIRLEQAINEKSIEEKFKSKISERDLTIQELREMKSKLSTKMVGETLEIHCETQFNLNRASAFKNSYFEKDNDATSGSKGDYIFREFDENKTEVVSIMFEMKNESLNGTNKRKNEDFLKELDKDRRQKSCEYAVLVSLLEPDSELYNSGIVDVSHRFPKMYVIRPQFFLPIISLLRNASMETLKYKAQIGLMKRENYDITNFESTLEQFKNAVGKNVSLAQDRFNDAISEIDKSITHLQKTKETLILSKKHLLSANSKSQDLTVKKLTRNNPTMQKKFNDLSNFEDEVA</sequence>
<dbReference type="STRING" id="93060.P9215_08211"/>
<protein>
    <recommendedName>
        <fullName evidence="4">DUF2130 domain-containing protein</fullName>
    </recommendedName>
</protein>
<name>A8G4A5_PROM2</name>
<dbReference type="EMBL" id="CP000825">
    <property type="protein sequence ID" value="ABV50436.1"/>
    <property type="molecule type" value="Genomic_DNA"/>
</dbReference>
<evidence type="ECO:0000256" key="1">
    <source>
        <dbReference type="SAM" id="Coils"/>
    </source>
</evidence>
<reference evidence="2 3" key="1">
    <citation type="journal article" date="2007" name="PLoS Genet.">
        <title>Patterns and implications of gene gain and loss in the evolution of Prochlorococcus.</title>
        <authorList>
            <person name="Kettler G.C."/>
            <person name="Martiny A.C."/>
            <person name="Huang K."/>
            <person name="Zucker J."/>
            <person name="Coleman M.L."/>
            <person name="Rodrigue S."/>
            <person name="Chen F."/>
            <person name="Lapidus A."/>
            <person name="Ferriera S."/>
            <person name="Johnson J."/>
            <person name="Steglich C."/>
            <person name="Church G.M."/>
            <person name="Richardson P."/>
            <person name="Chisholm S.W."/>
        </authorList>
    </citation>
    <scope>NUCLEOTIDE SEQUENCE [LARGE SCALE GENOMIC DNA]</scope>
    <source>
        <strain evidence="2 3">MIT 9215</strain>
    </source>
</reference>
<evidence type="ECO:0000313" key="2">
    <source>
        <dbReference type="EMBL" id="ABV50436.1"/>
    </source>
</evidence>
<feature type="coiled-coil region" evidence="1">
    <location>
        <begin position="33"/>
        <end position="155"/>
    </location>
</feature>
<dbReference type="eggNOG" id="COG4487">
    <property type="taxonomic scope" value="Bacteria"/>
</dbReference>
<dbReference type="AlphaFoldDB" id="A8G4A5"/>
<dbReference type="InterPro" id="IPR019219">
    <property type="entry name" value="DUF2130"/>
</dbReference>
<dbReference type="RefSeq" id="WP_012007546.1">
    <property type="nucleotide sequence ID" value="NC_009840.1"/>
</dbReference>
<dbReference type="Proteomes" id="UP000002014">
    <property type="component" value="Chromosome"/>
</dbReference>
<gene>
    <name evidence="2" type="ordered locus">P9215_08211</name>
</gene>
<dbReference type="Pfam" id="PF09903">
    <property type="entry name" value="DUF2130"/>
    <property type="match status" value="1"/>
</dbReference>
<dbReference type="KEGG" id="pmh:P9215_08211"/>
<organism evidence="2 3">
    <name type="scientific">Prochlorococcus marinus (strain MIT 9215)</name>
    <dbReference type="NCBI Taxonomy" id="93060"/>
    <lineage>
        <taxon>Bacteria</taxon>
        <taxon>Bacillati</taxon>
        <taxon>Cyanobacteriota</taxon>
        <taxon>Cyanophyceae</taxon>
        <taxon>Synechococcales</taxon>
        <taxon>Prochlorococcaceae</taxon>
        <taxon>Prochlorococcus</taxon>
    </lineage>
</organism>
<evidence type="ECO:0000313" key="3">
    <source>
        <dbReference type="Proteomes" id="UP000002014"/>
    </source>
</evidence>
<evidence type="ECO:0008006" key="4">
    <source>
        <dbReference type="Google" id="ProtNLM"/>
    </source>
</evidence>